<reference evidence="2" key="1">
    <citation type="journal article" date="2022" name="Mol. Ecol. Resour.">
        <title>The genomes of chicory, endive, great burdock and yacon provide insights into Asteraceae palaeo-polyploidization history and plant inulin production.</title>
        <authorList>
            <person name="Fan W."/>
            <person name="Wang S."/>
            <person name="Wang H."/>
            <person name="Wang A."/>
            <person name="Jiang F."/>
            <person name="Liu H."/>
            <person name="Zhao H."/>
            <person name="Xu D."/>
            <person name="Zhang Y."/>
        </authorList>
    </citation>
    <scope>NUCLEOTIDE SEQUENCE [LARGE SCALE GENOMIC DNA]</scope>
    <source>
        <strain evidence="2">cv. Punajuju</strain>
    </source>
</reference>
<evidence type="ECO:0000313" key="1">
    <source>
        <dbReference type="EMBL" id="KAI3778826.1"/>
    </source>
</evidence>
<keyword evidence="2" id="KW-1185">Reference proteome</keyword>
<gene>
    <name evidence="1" type="ORF">L2E82_08211</name>
</gene>
<evidence type="ECO:0000313" key="2">
    <source>
        <dbReference type="Proteomes" id="UP001055811"/>
    </source>
</evidence>
<name>A0ACB9G714_CICIN</name>
<proteinExistence type="predicted"/>
<reference evidence="1 2" key="2">
    <citation type="journal article" date="2022" name="Mol. Ecol. Resour.">
        <title>The genomes of chicory, endive, great burdock and yacon provide insights into Asteraceae paleo-polyploidization history and plant inulin production.</title>
        <authorList>
            <person name="Fan W."/>
            <person name="Wang S."/>
            <person name="Wang H."/>
            <person name="Wang A."/>
            <person name="Jiang F."/>
            <person name="Liu H."/>
            <person name="Zhao H."/>
            <person name="Xu D."/>
            <person name="Zhang Y."/>
        </authorList>
    </citation>
    <scope>NUCLEOTIDE SEQUENCE [LARGE SCALE GENOMIC DNA]</scope>
    <source>
        <strain evidence="2">cv. Punajuju</strain>
        <tissue evidence="1">Leaves</tissue>
    </source>
</reference>
<dbReference type="EMBL" id="CM042010">
    <property type="protein sequence ID" value="KAI3778826.1"/>
    <property type="molecule type" value="Genomic_DNA"/>
</dbReference>
<dbReference type="Proteomes" id="UP001055811">
    <property type="component" value="Linkage Group LG02"/>
</dbReference>
<accession>A0ACB9G714</accession>
<sequence>MVAALVTYLSVFSSTPKIDLVLIQSCPPFRPNLIAGLLYLSGAAVLLRLCHMTRGNSQQVSTSISNRASISTGIVDAVPNEIQSGIVESVAKELQSAVMGREAADEICVESEDESIRKESQKRIDLRRRIQKDEAVPCLVYVGD</sequence>
<protein>
    <submittedName>
        <fullName evidence="1">Uncharacterized protein</fullName>
    </submittedName>
</protein>
<organism evidence="1 2">
    <name type="scientific">Cichorium intybus</name>
    <name type="common">Chicory</name>
    <dbReference type="NCBI Taxonomy" id="13427"/>
    <lineage>
        <taxon>Eukaryota</taxon>
        <taxon>Viridiplantae</taxon>
        <taxon>Streptophyta</taxon>
        <taxon>Embryophyta</taxon>
        <taxon>Tracheophyta</taxon>
        <taxon>Spermatophyta</taxon>
        <taxon>Magnoliopsida</taxon>
        <taxon>eudicotyledons</taxon>
        <taxon>Gunneridae</taxon>
        <taxon>Pentapetalae</taxon>
        <taxon>asterids</taxon>
        <taxon>campanulids</taxon>
        <taxon>Asterales</taxon>
        <taxon>Asteraceae</taxon>
        <taxon>Cichorioideae</taxon>
        <taxon>Cichorieae</taxon>
        <taxon>Cichoriinae</taxon>
        <taxon>Cichorium</taxon>
    </lineage>
</organism>
<comment type="caution">
    <text evidence="1">The sequence shown here is derived from an EMBL/GenBank/DDBJ whole genome shotgun (WGS) entry which is preliminary data.</text>
</comment>